<dbReference type="Pfam" id="PF00924">
    <property type="entry name" value="MS_channel_2nd"/>
    <property type="match status" value="1"/>
</dbReference>
<feature type="transmembrane region" description="Helical" evidence="8">
    <location>
        <begin position="298"/>
        <end position="315"/>
    </location>
</feature>
<feature type="transmembrane region" description="Helical" evidence="8">
    <location>
        <begin position="253"/>
        <end position="278"/>
    </location>
</feature>
<keyword evidence="3" id="KW-1003">Cell membrane</keyword>
<feature type="transmembrane region" description="Helical" evidence="8">
    <location>
        <begin position="554"/>
        <end position="575"/>
    </location>
</feature>
<evidence type="ECO:0000256" key="9">
    <source>
        <dbReference type="SAM" id="SignalP"/>
    </source>
</evidence>
<dbReference type="AlphaFoldDB" id="A0A0R0DE39"/>
<dbReference type="STRING" id="336566.ABB30_09520"/>
<dbReference type="OrthoDB" id="9799209at2"/>
<keyword evidence="6 8" id="KW-0472">Membrane</keyword>
<dbReference type="Gene3D" id="2.30.30.60">
    <property type="match status" value="1"/>
</dbReference>
<feature type="transmembrane region" description="Helical" evidence="8">
    <location>
        <begin position="501"/>
        <end position="523"/>
    </location>
</feature>
<dbReference type="GO" id="GO:0005886">
    <property type="term" value="C:plasma membrane"/>
    <property type="evidence" value="ECO:0007669"/>
    <property type="project" value="UniProtKB-SubCell"/>
</dbReference>
<evidence type="ECO:0000256" key="8">
    <source>
        <dbReference type="SAM" id="Phobius"/>
    </source>
</evidence>
<evidence type="ECO:0000256" key="5">
    <source>
        <dbReference type="ARBA" id="ARBA00022989"/>
    </source>
</evidence>
<feature type="transmembrane region" description="Helical" evidence="8">
    <location>
        <begin position="448"/>
        <end position="466"/>
    </location>
</feature>
<comment type="caution">
    <text evidence="12">The sequence shown here is derived from an EMBL/GenBank/DDBJ whole genome shotgun (WGS) entry which is preliminary data.</text>
</comment>
<evidence type="ECO:0000256" key="4">
    <source>
        <dbReference type="ARBA" id="ARBA00022692"/>
    </source>
</evidence>
<dbReference type="RefSeq" id="WP_057638074.1">
    <property type="nucleotide sequence ID" value="NZ_LDJM01000022.1"/>
</dbReference>
<feature type="domain" description="Mechanosensitive ion channel MscS" evidence="10">
    <location>
        <begin position="638"/>
        <end position="703"/>
    </location>
</feature>
<dbReference type="InterPro" id="IPR006685">
    <property type="entry name" value="MscS_channel_2nd"/>
</dbReference>
<dbReference type="Pfam" id="PF12607">
    <property type="entry name" value="DUF3772"/>
    <property type="match status" value="1"/>
</dbReference>
<feature type="signal peptide" evidence="9">
    <location>
        <begin position="1"/>
        <end position="23"/>
    </location>
</feature>
<reference evidence="12 13" key="1">
    <citation type="submission" date="2015-05" db="EMBL/GenBank/DDBJ databases">
        <title>Genome sequencing and analysis of members of genus Stenotrophomonas.</title>
        <authorList>
            <person name="Patil P.P."/>
            <person name="Midha S."/>
            <person name="Patil P.B."/>
        </authorList>
    </citation>
    <scope>NUCLEOTIDE SEQUENCE [LARGE SCALE GENOMIC DNA]</scope>
    <source>
        <strain evidence="12 13">DSM 24757</strain>
    </source>
</reference>
<dbReference type="InterPro" id="IPR011066">
    <property type="entry name" value="MscS_channel_C_sf"/>
</dbReference>
<feature type="coiled-coil region" evidence="7">
    <location>
        <begin position="39"/>
        <end position="89"/>
    </location>
</feature>
<dbReference type="SUPFAM" id="SSF82861">
    <property type="entry name" value="Mechanosensitive channel protein MscS (YggB), transmembrane region"/>
    <property type="match status" value="1"/>
</dbReference>
<name>A0A0R0DE39_9GAMM</name>
<dbReference type="InterPro" id="IPR010920">
    <property type="entry name" value="LSM_dom_sf"/>
</dbReference>
<feature type="transmembrane region" description="Helical" evidence="8">
    <location>
        <begin position="420"/>
        <end position="442"/>
    </location>
</feature>
<keyword evidence="5 8" id="KW-1133">Transmembrane helix</keyword>
<dbReference type="InterPro" id="IPR052702">
    <property type="entry name" value="MscS-like_channel"/>
</dbReference>
<dbReference type="Gene3D" id="1.10.287.1260">
    <property type="match status" value="1"/>
</dbReference>
<dbReference type="SUPFAM" id="SSF82689">
    <property type="entry name" value="Mechanosensitive channel protein MscS (YggB), C-terminal domain"/>
    <property type="match status" value="1"/>
</dbReference>
<organism evidence="12 13">
    <name type="scientific">Stenotrophomonas ginsengisoli</name>
    <dbReference type="NCBI Taxonomy" id="336566"/>
    <lineage>
        <taxon>Bacteria</taxon>
        <taxon>Pseudomonadati</taxon>
        <taxon>Pseudomonadota</taxon>
        <taxon>Gammaproteobacteria</taxon>
        <taxon>Lysobacterales</taxon>
        <taxon>Lysobacteraceae</taxon>
        <taxon>Stenotrophomonas</taxon>
    </lineage>
</organism>
<accession>A0A0R0DE39</accession>
<evidence type="ECO:0000313" key="12">
    <source>
        <dbReference type="EMBL" id="KRG76551.1"/>
    </source>
</evidence>
<dbReference type="Gene3D" id="3.30.70.100">
    <property type="match status" value="1"/>
</dbReference>
<evidence type="ECO:0000256" key="2">
    <source>
        <dbReference type="ARBA" id="ARBA00008017"/>
    </source>
</evidence>
<comment type="subcellular location">
    <subcellularLocation>
        <location evidence="1">Cell membrane</location>
        <topology evidence="1">Multi-pass membrane protein</topology>
    </subcellularLocation>
</comment>
<comment type="similarity">
    <text evidence="2">Belongs to the MscS (TC 1.A.23) family.</text>
</comment>
<evidence type="ECO:0000256" key="3">
    <source>
        <dbReference type="ARBA" id="ARBA00022475"/>
    </source>
</evidence>
<feature type="chain" id="PRO_5006395535" evidence="9">
    <location>
        <begin position="24"/>
        <end position="807"/>
    </location>
</feature>
<gene>
    <name evidence="12" type="ORF">ABB30_09520</name>
</gene>
<dbReference type="PANTHER" id="PTHR30347">
    <property type="entry name" value="POTASSIUM CHANNEL RELATED"/>
    <property type="match status" value="1"/>
</dbReference>
<sequence length="807" mass="86966">MPFTALLRHCLLLFALVSGLSVAAPFAQAQVQQGGQTLTEQARSQLQQSTRQVQQIRKSMADIESSETLRSLSEQALEVQRVADQAVRELGPELERLDARIAQLGELAEGSSEGSTVANQRKSLGSQRNQVDDLIKQGNLLSVEARQLSEAIEKERVQRLGQQLGLRVASPLSPLLWQKVIAQVPADLERFDVLLRQQRQALERGIGKHGWALPLSAVGVALVLFFPLRLWLRRLGRRVAASERAPKGRLRRTGLAVWLMLVGTVLPGVSALVVVAALKAIDGIAPRFVQVADSVVSASFLAAFITALSACLLVPKRPSWRLLPLDDQAAARLRKYAWMAAGLMWVTWVGRSVNRAARTSEITGVALDGLLALGYIALIMAMLMSLTRLHRRQQREQAEQAAANGGNVSPAARRQGGWAVLVRVFGHLTVAAALLATLLGWINLAMFAAQQMIWLGVVGLALLLLLKFADDLAMRVFAADSPSGKAVMLATGLSGNRLEQVGVLASALLRLGLIFLALIAIALPQGNSAVVLGWFDTLRNGITIGDTVLRPWTLVRALLVLGIGLGVLQLLQRWLVDTYLPRTSMDAGGRNSVSTVARYLGLAIVALWTLAALGLGFQKLALVVSALSVGIGFGLQAITQNFFSGLILLAERPVKIGDLVRIGDLEGDVRRISVRATEIQAGDKSTLIVPNSELITKTVRNMTLSNPTGRVQIKFQVPLSTDVAQLREVLLGVYAAHPGVQEEPAPSFYVDGIDGGMITINSFGHVGSPRNVYSIKSDLLFELLVALQAAGIALSTPTDVHLLKDSQ</sequence>
<keyword evidence="7" id="KW-0175">Coiled coil</keyword>
<feature type="domain" description="DUF3772" evidence="11">
    <location>
        <begin position="135"/>
        <end position="196"/>
    </location>
</feature>
<dbReference type="PATRIC" id="fig|336566.3.peg.1324"/>
<dbReference type="PANTHER" id="PTHR30347:SF9">
    <property type="entry name" value="MINICONDUCTANCE MECHANOSENSITIVE CHANNEL MSCM"/>
    <property type="match status" value="1"/>
</dbReference>
<feature type="transmembrane region" description="Helical" evidence="8">
    <location>
        <begin position="623"/>
        <end position="649"/>
    </location>
</feature>
<proteinExistence type="inferred from homology"/>
<feature type="transmembrane region" description="Helical" evidence="8">
    <location>
        <begin position="365"/>
        <end position="386"/>
    </location>
</feature>
<evidence type="ECO:0000256" key="7">
    <source>
        <dbReference type="SAM" id="Coils"/>
    </source>
</evidence>
<feature type="transmembrane region" description="Helical" evidence="8">
    <location>
        <begin position="596"/>
        <end position="617"/>
    </location>
</feature>
<evidence type="ECO:0000259" key="10">
    <source>
        <dbReference type="Pfam" id="PF00924"/>
    </source>
</evidence>
<dbReference type="SUPFAM" id="SSF50182">
    <property type="entry name" value="Sm-like ribonucleoproteins"/>
    <property type="match status" value="1"/>
</dbReference>
<keyword evidence="4 8" id="KW-0812">Transmembrane</keyword>
<evidence type="ECO:0000256" key="6">
    <source>
        <dbReference type="ARBA" id="ARBA00023136"/>
    </source>
</evidence>
<keyword evidence="13" id="KW-1185">Reference proteome</keyword>
<dbReference type="Proteomes" id="UP000050956">
    <property type="component" value="Unassembled WGS sequence"/>
</dbReference>
<protein>
    <submittedName>
        <fullName evidence="12">Ion channel protein</fullName>
    </submittedName>
</protein>
<feature type="transmembrane region" description="Helical" evidence="8">
    <location>
        <begin position="336"/>
        <end position="353"/>
    </location>
</feature>
<evidence type="ECO:0000313" key="13">
    <source>
        <dbReference type="Proteomes" id="UP000050956"/>
    </source>
</evidence>
<dbReference type="EMBL" id="LDJM01000022">
    <property type="protein sequence ID" value="KRG76551.1"/>
    <property type="molecule type" value="Genomic_DNA"/>
</dbReference>
<dbReference type="GO" id="GO:0008381">
    <property type="term" value="F:mechanosensitive monoatomic ion channel activity"/>
    <property type="evidence" value="ECO:0007669"/>
    <property type="project" value="UniProtKB-ARBA"/>
</dbReference>
<feature type="transmembrane region" description="Helical" evidence="8">
    <location>
        <begin position="211"/>
        <end position="232"/>
    </location>
</feature>
<evidence type="ECO:0000256" key="1">
    <source>
        <dbReference type="ARBA" id="ARBA00004651"/>
    </source>
</evidence>
<keyword evidence="9" id="KW-0732">Signal</keyword>
<dbReference type="InterPro" id="IPR022249">
    <property type="entry name" value="DUF3772"/>
</dbReference>
<evidence type="ECO:0000259" key="11">
    <source>
        <dbReference type="Pfam" id="PF12607"/>
    </source>
</evidence>
<dbReference type="InterPro" id="IPR023408">
    <property type="entry name" value="MscS_beta-dom_sf"/>
</dbReference>
<dbReference type="InterPro" id="IPR011014">
    <property type="entry name" value="MscS_channel_TM-2"/>
</dbReference>